<accession>A0A6C2YIV9</accession>
<dbReference type="KEGG" id="tim:GMBLW1_24720"/>
<evidence type="ECO:0000313" key="2">
    <source>
        <dbReference type="EMBL" id="VIP01488.1"/>
    </source>
</evidence>
<dbReference type="GO" id="GO:0016853">
    <property type="term" value="F:isomerase activity"/>
    <property type="evidence" value="ECO:0007669"/>
    <property type="project" value="UniProtKB-KW"/>
</dbReference>
<protein>
    <recommendedName>
        <fullName evidence="1">Xylose isomerase-like TIM barrel domain-containing protein</fullName>
    </recommendedName>
</protein>
<dbReference type="Gene3D" id="3.20.20.150">
    <property type="entry name" value="Divalent-metal-dependent TIM barrel enzymes"/>
    <property type="match status" value="1"/>
</dbReference>
<evidence type="ECO:0000259" key="1">
    <source>
        <dbReference type="Pfam" id="PF01261"/>
    </source>
</evidence>
<dbReference type="Pfam" id="PF01261">
    <property type="entry name" value="AP_endonuc_2"/>
    <property type="match status" value="1"/>
</dbReference>
<keyword evidence="2" id="KW-0413">Isomerase</keyword>
<proteinExistence type="predicted"/>
<name>A0A6C2YIV9_9BACT</name>
<dbReference type="InterPro" id="IPR050312">
    <property type="entry name" value="IolE/XylAMocC-like"/>
</dbReference>
<dbReference type="PANTHER" id="PTHR12110:SF53">
    <property type="entry name" value="BLR5974 PROTEIN"/>
    <property type="match status" value="1"/>
</dbReference>
<dbReference type="AlphaFoldDB" id="A0A6C2YIV9"/>
<dbReference type="InterPro" id="IPR036237">
    <property type="entry name" value="Xyl_isomerase-like_sf"/>
</dbReference>
<sequence>MFVACSTLCYGKVPLSAALQRIRELRFQKVDLAIHESGHHLKPSEVAADMPRVVQHLRTFNITIAALHLELAGDIATQRLHLQACARLARVMTVPVMTVLASPLGSDFAAEVVRLQEWNRIVAAEGVILSVETNSNTLTADPLGAIELCKRVPGLGITLDPSHYIQGPHRTDDFDHLVRFVQHVQLRDTGKKDGQFQVRIGQGVIEYGKLINTLERERYQRTLTVDIRDSGESSFSVEPEVRTLKYLLESLL</sequence>
<dbReference type="EMBL" id="LR593887">
    <property type="protein sequence ID" value="VTR98556.1"/>
    <property type="molecule type" value="Genomic_DNA"/>
</dbReference>
<dbReference type="PANTHER" id="PTHR12110">
    <property type="entry name" value="HYDROXYPYRUVATE ISOMERASE"/>
    <property type="match status" value="1"/>
</dbReference>
<reference evidence="2" key="1">
    <citation type="submission" date="2019-04" db="EMBL/GenBank/DDBJ databases">
        <authorList>
            <consortium name="Science for Life Laboratories"/>
        </authorList>
    </citation>
    <scope>NUCLEOTIDE SEQUENCE</scope>
    <source>
        <strain evidence="2">MBLW1</strain>
    </source>
</reference>
<dbReference type="Proteomes" id="UP000464378">
    <property type="component" value="Chromosome"/>
</dbReference>
<evidence type="ECO:0000313" key="3">
    <source>
        <dbReference type="Proteomes" id="UP000464378"/>
    </source>
</evidence>
<dbReference type="InterPro" id="IPR013022">
    <property type="entry name" value="Xyl_isomerase-like_TIM-brl"/>
</dbReference>
<dbReference type="RefSeq" id="WP_162656688.1">
    <property type="nucleotide sequence ID" value="NZ_LR593887.1"/>
</dbReference>
<dbReference type="InParanoid" id="A0A6C2YIV9"/>
<keyword evidence="3" id="KW-1185">Reference proteome</keyword>
<feature type="domain" description="Xylose isomerase-like TIM barrel" evidence="1">
    <location>
        <begin position="20"/>
        <end position="233"/>
    </location>
</feature>
<dbReference type="SUPFAM" id="SSF51658">
    <property type="entry name" value="Xylose isomerase-like"/>
    <property type="match status" value="1"/>
</dbReference>
<organism evidence="2">
    <name type="scientific">Tuwongella immobilis</name>
    <dbReference type="NCBI Taxonomy" id="692036"/>
    <lineage>
        <taxon>Bacteria</taxon>
        <taxon>Pseudomonadati</taxon>
        <taxon>Planctomycetota</taxon>
        <taxon>Planctomycetia</taxon>
        <taxon>Gemmatales</taxon>
        <taxon>Gemmataceae</taxon>
        <taxon>Tuwongella</taxon>
    </lineage>
</organism>
<dbReference type="EMBL" id="LR586016">
    <property type="protein sequence ID" value="VIP01488.1"/>
    <property type="molecule type" value="Genomic_DNA"/>
</dbReference>
<gene>
    <name evidence="2" type="ORF">GMBLW1_24720</name>
</gene>